<dbReference type="InterPro" id="IPR005467">
    <property type="entry name" value="His_kinase_dom"/>
</dbReference>
<dbReference type="PROSITE" id="PS50109">
    <property type="entry name" value="HIS_KIN"/>
    <property type="match status" value="1"/>
</dbReference>
<dbReference type="PANTHER" id="PTHR45436:SF5">
    <property type="entry name" value="SENSOR HISTIDINE KINASE TRCS"/>
    <property type="match status" value="1"/>
</dbReference>
<keyword evidence="8" id="KW-0175">Coiled coil</keyword>
<keyword evidence="3" id="KW-0597">Phosphoprotein</keyword>
<proteinExistence type="predicted"/>
<keyword evidence="13" id="KW-1185">Reference proteome</keyword>
<keyword evidence="6 12" id="KW-0418">Kinase</keyword>
<evidence type="ECO:0000256" key="7">
    <source>
        <dbReference type="ARBA" id="ARBA00022989"/>
    </source>
</evidence>
<evidence type="ECO:0000256" key="9">
    <source>
        <dbReference type="SAM" id="MobiDB-lite"/>
    </source>
</evidence>
<keyword evidence="5 10" id="KW-0812">Transmembrane</keyword>
<feature type="compositionally biased region" description="Pro residues" evidence="9">
    <location>
        <begin position="727"/>
        <end position="749"/>
    </location>
</feature>
<dbReference type="InterPro" id="IPR013587">
    <property type="entry name" value="Nitrate/nitrite_sensing"/>
</dbReference>
<protein>
    <recommendedName>
        <fullName evidence="2">histidine kinase</fullName>
        <ecNumber evidence="2">2.7.13.3</ecNumber>
    </recommendedName>
</protein>
<feature type="compositionally biased region" description="Low complexity" evidence="9">
    <location>
        <begin position="808"/>
        <end position="839"/>
    </location>
</feature>
<keyword evidence="4" id="KW-0808">Transferase</keyword>
<feature type="compositionally biased region" description="Basic and acidic residues" evidence="9">
    <location>
        <begin position="941"/>
        <end position="950"/>
    </location>
</feature>
<feature type="transmembrane region" description="Helical" evidence="10">
    <location>
        <begin position="302"/>
        <end position="326"/>
    </location>
</feature>
<dbReference type="GO" id="GO:0000160">
    <property type="term" value="P:phosphorelay signal transduction system"/>
    <property type="evidence" value="ECO:0007669"/>
    <property type="project" value="TreeGrafter"/>
</dbReference>
<accession>A0A1M7QC49</accession>
<dbReference type="EMBL" id="FRCS01000004">
    <property type="protein sequence ID" value="SHN28244.1"/>
    <property type="molecule type" value="Genomic_DNA"/>
</dbReference>
<evidence type="ECO:0000256" key="6">
    <source>
        <dbReference type="ARBA" id="ARBA00022777"/>
    </source>
</evidence>
<comment type="catalytic activity">
    <reaction evidence="1">
        <text>ATP + protein L-histidine = ADP + protein N-phospho-L-histidine.</text>
        <dbReference type="EC" id="2.7.13.3"/>
    </reaction>
</comment>
<evidence type="ECO:0000313" key="12">
    <source>
        <dbReference type="EMBL" id="SHN28244.1"/>
    </source>
</evidence>
<evidence type="ECO:0000256" key="3">
    <source>
        <dbReference type="ARBA" id="ARBA00022553"/>
    </source>
</evidence>
<dbReference type="GO" id="GO:0005886">
    <property type="term" value="C:plasma membrane"/>
    <property type="evidence" value="ECO:0007669"/>
    <property type="project" value="TreeGrafter"/>
</dbReference>
<evidence type="ECO:0000256" key="5">
    <source>
        <dbReference type="ARBA" id="ARBA00022692"/>
    </source>
</evidence>
<dbReference type="InterPro" id="IPR036890">
    <property type="entry name" value="HATPase_C_sf"/>
</dbReference>
<dbReference type="SMART" id="SM00387">
    <property type="entry name" value="HATPase_c"/>
    <property type="match status" value="1"/>
</dbReference>
<feature type="transmembrane region" description="Helical" evidence="10">
    <location>
        <begin position="602"/>
        <end position="624"/>
    </location>
</feature>
<dbReference type="AlphaFoldDB" id="A0A1M7QC49"/>
<gene>
    <name evidence="12" type="ORF">SAMN05443668_104444</name>
</gene>
<name>A0A1M7QC49_9ACTN</name>
<evidence type="ECO:0000259" key="11">
    <source>
        <dbReference type="PROSITE" id="PS50109"/>
    </source>
</evidence>
<evidence type="ECO:0000256" key="1">
    <source>
        <dbReference type="ARBA" id="ARBA00000085"/>
    </source>
</evidence>
<dbReference type="RefSeq" id="WP_073258072.1">
    <property type="nucleotide sequence ID" value="NZ_FRCS01000004.1"/>
</dbReference>
<evidence type="ECO:0000256" key="2">
    <source>
        <dbReference type="ARBA" id="ARBA00012438"/>
    </source>
</evidence>
<dbReference type="SUPFAM" id="SSF55874">
    <property type="entry name" value="ATPase domain of HSP90 chaperone/DNA topoisomerase II/histidine kinase"/>
    <property type="match status" value="1"/>
</dbReference>
<evidence type="ECO:0000256" key="10">
    <source>
        <dbReference type="SAM" id="Phobius"/>
    </source>
</evidence>
<sequence>MKSRSRSVLAKLISLLALPLISLVVLWGIAASTSIGPGIDLLRVNDEASDVVTPLQDLGRELRAERLESVIVVASPERSTEPLREQRERTDRALARFRDRAVNDASTDEVRTRIDAFLDRLENLDERRAAIDQRAISRLGVVDYYTGALDVTLPIVFAIPHLPVTAYALRANATLEINTAMEIQSQEMAVLAGAAVAGRFEGEEYTRAVELIGAQRRFYTDGVPQLDPADQDAYQVVTEGATARLMAGMEDAVLRSGGEGTPPPIDADDWISGSRALSAQLTDYSIDVSERLFDDFLPTATWVLVRVAIAGLLGLIAVIVSIIVSIRIGRSLVRELVGVQRSALSLATYELPAVVRRLRAGENVDVNAEVQPMTGFTIREVEGVAKAMDAARSTAVEVAVEEAQLRRGVREVFLNLARRSQALVHRQLTLLDTMERREKDPDELNDLFQLDHLATRMRRHAEDLIVLSGAAPGRGWRNPVPLIDVMRGAVAEVEDYARVRVVGATRASLAGRGVSDVIHLLAELIENATSFSPPHTTVHVSGELVPAGFAIEIEDRGLGMPAEQLTEVNARLADPPEFDLLRSERLGLFVVGQLARRHDIKVVLRGSPFGGTTAIVLLPAAMVVSQEKLEVRRPPAVGPEDEATTLPAVPAGSPRVLSIAPDLPASDTSDAAVEAISVLNGGPASGTAEQGTWQPVTAADDDYILRAAEQLRASASESSLPSAPATEPLPPAPALPPVPPAEPVPPVSAPPLARRDPGAGWEHLSSQGPDPLPRRERRRPEPAEPASNAEWDDVRPRGVARPPLASRGAPAESSAEPPAEPPADALAAPSLAAPLLGGPVRVADAGPAAVTPGGLPRRVRQANLASQLRDGSGIPEAPIEPASMRSPEEIRSVMASYQRGSVLGRTDAARTIDTAAPAPSPVDSSGPGADDSTSGHGGESWPHEESRTDEVPAGSGSNTGTREGER</sequence>
<dbReference type="PANTHER" id="PTHR45436">
    <property type="entry name" value="SENSOR HISTIDINE KINASE YKOH"/>
    <property type="match status" value="1"/>
</dbReference>
<evidence type="ECO:0000256" key="8">
    <source>
        <dbReference type="SAM" id="Coils"/>
    </source>
</evidence>
<dbReference type="GO" id="GO:0004673">
    <property type="term" value="F:protein histidine kinase activity"/>
    <property type="evidence" value="ECO:0007669"/>
    <property type="project" value="UniProtKB-EC"/>
</dbReference>
<feature type="compositionally biased region" description="Low complexity" evidence="9">
    <location>
        <begin position="714"/>
        <end position="726"/>
    </location>
</feature>
<keyword evidence="7 10" id="KW-1133">Transmembrane helix</keyword>
<dbReference type="InterPro" id="IPR003594">
    <property type="entry name" value="HATPase_dom"/>
</dbReference>
<dbReference type="Proteomes" id="UP000184440">
    <property type="component" value="Unassembled WGS sequence"/>
</dbReference>
<feature type="domain" description="Histidine kinase" evidence="11">
    <location>
        <begin position="517"/>
        <end position="622"/>
    </location>
</feature>
<dbReference type="Pfam" id="PF08376">
    <property type="entry name" value="NIT"/>
    <property type="match status" value="1"/>
</dbReference>
<organism evidence="12 13">
    <name type="scientific">Cryptosporangium aurantiacum</name>
    <dbReference type="NCBI Taxonomy" id="134849"/>
    <lineage>
        <taxon>Bacteria</taxon>
        <taxon>Bacillati</taxon>
        <taxon>Actinomycetota</taxon>
        <taxon>Actinomycetes</taxon>
        <taxon>Cryptosporangiales</taxon>
        <taxon>Cryptosporangiaceae</taxon>
        <taxon>Cryptosporangium</taxon>
    </lineage>
</organism>
<dbReference type="EC" id="2.7.13.3" evidence="2"/>
<dbReference type="STRING" id="134849.SAMN05443668_104444"/>
<feature type="compositionally biased region" description="Basic and acidic residues" evidence="9">
    <location>
        <begin position="772"/>
        <end position="782"/>
    </location>
</feature>
<feature type="coiled-coil region" evidence="8">
    <location>
        <begin position="107"/>
        <end position="134"/>
    </location>
</feature>
<dbReference type="OrthoDB" id="4349881at2"/>
<dbReference type="Pfam" id="PF02518">
    <property type="entry name" value="HATPase_c"/>
    <property type="match status" value="1"/>
</dbReference>
<feature type="compositionally biased region" description="Low complexity" evidence="9">
    <location>
        <begin position="905"/>
        <end position="917"/>
    </location>
</feature>
<evidence type="ECO:0000313" key="13">
    <source>
        <dbReference type="Proteomes" id="UP000184440"/>
    </source>
</evidence>
<keyword evidence="10" id="KW-0472">Membrane</keyword>
<reference evidence="12 13" key="1">
    <citation type="submission" date="2016-11" db="EMBL/GenBank/DDBJ databases">
        <authorList>
            <person name="Jaros S."/>
            <person name="Januszkiewicz K."/>
            <person name="Wedrychowicz H."/>
        </authorList>
    </citation>
    <scope>NUCLEOTIDE SEQUENCE [LARGE SCALE GENOMIC DNA]</scope>
    <source>
        <strain evidence="12 13">DSM 46144</strain>
    </source>
</reference>
<feature type="compositionally biased region" description="Polar residues" evidence="9">
    <location>
        <begin position="955"/>
        <end position="966"/>
    </location>
</feature>
<evidence type="ECO:0000256" key="4">
    <source>
        <dbReference type="ARBA" id="ARBA00022679"/>
    </source>
</evidence>
<dbReference type="Gene3D" id="3.30.565.10">
    <property type="entry name" value="Histidine kinase-like ATPase, C-terminal domain"/>
    <property type="match status" value="1"/>
</dbReference>
<dbReference type="InterPro" id="IPR050428">
    <property type="entry name" value="TCS_sensor_his_kinase"/>
</dbReference>
<feature type="region of interest" description="Disordered" evidence="9">
    <location>
        <begin position="714"/>
        <end position="966"/>
    </location>
</feature>